<dbReference type="Pfam" id="PF12796">
    <property type="entry name" value="Ank_2"/>
    <property type="match status" value="1"/>
</dbReference>
<dbReference type="PROSITE" id="PS50088">
    <property type="entry name" value="ANK_REPEAT"/>
    <property type="match status" value="2"/>
</dbReference>
<dbReference type="SMART" id="SM00248">
    <property type="entry name" value="ANK"/>
    <property type="match status" value="2"/>
</dbReference>
<dbReference type="PROSITE" id="PS50297">
    <property type="entry name" value="ANK_REP_REGION"/>
    <property type="match status" value="2"/>
</dbReference>
<evidence type="ECO:0000256" key="3">
    <source>
        <dbReference type="PROSITE-ProRule" id="PRU00023"/>
    </source>
</evidence>
<keyword evidence="1" id="KW-0677">Repeat</keyword>
<dbReference type="GO" id="GO:0085020">
    <property type="term" value="P:protein K6-linked ubiquitination"/>
    <property type="evidence" value="ECO:0007669"/>
    <property type="project" value="TreeGrafter"/>
</dbReference>
<dbReference type="Gene3D" id="1.25.40.20">
    <property type="entry name" value="Ankyrin repeat-containing domain"/>
    <property type="match status" value="1"/>
</dbReference>
<dbReference type="SUPFAM" id="SSF48403">
    <property type="entry name" value="Ankyrin repeat"/>
    <property type="match status" value="1"/>
</dbReference>
<feature type="repeat" description="ANK" evidence="3">
    <location>
        <begin position="85"/>
        <end position="117"/>
    </location>
</feature>
<accession>A0A7S2XU30</accession>
<evidence type="ECO:0000256" key="2">
    <source>
        <dbReference type="ARBA" id="ARBA00023043"/>
    </source>
</evidence>
<name>A0A7S2XU30_9STRA</name>
<dbReference type="PANTHER" id="PTHR24171">
    <property type="entry name" value="ANKYRIN REPEAT DOMAIN-CONTAINING PROTEIN 39-RELATED"/>
    <property type="match status" value="1"/>
</dbReference>
<dbReference type="AlphaFoldDB" id="A0A7S2XU30"/>
<gene>
    <name evidence="4" type="ORF">FJAP1339_LOCUS1002</name>
</gene>
<organism evidence="4">
    <name type="scientific">Fibrocapsa japonica</name>
    <dbReference type="NCBI Taxonomy" id="94617"/>
    <lineage>
        <taxon>Eukaryota</taxon>
        <taxon>Sar</taxon>
        <taxon>Stramenopiles</taxon>
        <taxon>Ochrophyta</taxon>
        <taxon>Raphidophyceae</taxon>
        <taxon>Chattonellales</taxon>
        <taxon>Chattonellaceae</taxon>
        <taxon>Fibrocapsa</taxon>
    </lineage>
</organism>
<sequence>MDNQMEHLDNENDKAVQDVGCKLMESCKTGDLKKAAFYLWDLNACPNTQDPEGVCALDWAAACGHYFVAKILIDSGATVNMVDSHGNTPLHAAAEYGHPPVVRLLLEKGALLLANKQGQYAGDVFWMSVPREIRQIIKHMLYQHTEGTPASYVSAENSKKFGAEKKKKCPLLEEDFPEMPNESKGCLYCAELCCT</sequence>
<evidence type="ECO:0000313" key="4">
    <source>
        <dbReference type="EMBL" id="CAD9858484.1"/>
    </source>
</evidence>
<dbReference type="PANTHER" id="PTHR24171:SF8">
    <property type="entry name" value="BRCA1-ASSOCIATED RING DOMAIN PROTEIN 1"/>
    <property type="match status" value="1"/>
</dbReference>
<reference evidence="4" key="1">
    <citation type="submission" date="2021-01" db="EMBL/GenBank/DDBJ databases">
        <authorList>
            <person name="Corre E."/>
            <person name="Pelletier E."/>
            <person name="Niang G."/>
            <person name="Scheremetjew M."/>
            <person name="Finn R."/>
            <person name="Kale V."/>
            <person name="Holt S."/>
            <person name="Cochrane G."/>
            <person name="Meng A."/>
            <person name="Brown T."/>
            <person name="Cohen L."/>
        </authorList>
    </citation>
    <scope>NUCLEOTIDE SEQUENCE</scope>
    <source>
        <strain evidence="4">CCMP1661</strain>
    </source>
</reference>
<keyword evidence="2 3" id="KW-0040">ANK repeat</keyword>
<evidence type="ECO:0000256" key="1">
    <source>
        <dbReference type="ARBA" id="ARBA00022737"/>
    </source>
</evidence>
<feature type="repeat" description="ANK" evidence="3">
    <location>
        <begin position="52"/>
        <end position="84"/>
    </location>
</feature>
<protein>
    <submittedName>
        <fullName evidence="4">Uncharacterized protein</fullName>
    </submittedName>
</protein>
<proteinExistence type="predicted"/>
<dbReference type="InterPro" id="IPR036770">
    <property type="entry name" value="Ankyrin_rpt-contain_sf"/>
</dbReference>
<dbReference type="InterPro" id="IPR002110">
    <property type="entry name" value="Ankyrin_rpt"/>
</dbReference>
<dbReference type="GO" id="GO:0004842">
    <property type="term" value="F:ubiquitin-protein transferase activity"/>
    <property type="evidence" value="ECO:0007669"/>
    <property type="project" value="TreeGrafter"/>
</dbReference>
<dbReference type="EMBL" id="HBHR01002351">
    <property type="protein sequence ID" value="CAD9858484.1"/>
    <property type="molecule type" value="Transcribed_RNA"/>
</dbReference>